<dbReference type="EMBL" id="JAQHRD010000007">
    <property type="protein sequence ID" value="KAJ6438886.1"/>
    <property type="molecule type" value="Genomic_DNA"/>
</dbReference>
<dbReference type="AlphaFoldDB" id="A0AB34FJ66"/>
<feature type="signal peptide" evidence="1">
    <location>
        <begin position="1"/>
        <end position="18"/>
    </location>
</feature>
<reference evidence="2" key="1">
    <citation type="submission" date="2023-01" db="EMBL/GenBank/DDBJ databases">
        <title>The growth and conidiation of Purpureocillium lavendulum are regulated by nitrogen source and histone H3K14 acetylation.</title>
        <authorList>
            <person name="Tang P."/>
            <person name="Han J."/>
            <person name="Zhang C."/>
            <person name="Tang P."/>
            <person name="Qi F."/>
            <person name="Zhang K."/>
            <person name="Liang L."/>
        </authorList>
    </citation>
    <scope>NUCLEOTIDE SEQUENCE</scope>
    <source>
        <strain evidence="2">YMF1.00683</strain>
    </source>
</reference>
<organism evidence="2 3">
    <name type="scientific">Purpureocillium lavendulum</name>
    <dbReference type="NCBI Taxonomy" id="1247861"/>
    <lineage>
        <taxon>Eukaryota</taxon>
        <taxon>Fungi</taxon>
        <taxon>Dikarya</taxon>
        <taxon>Ascomycota</taxon>
        <taxon>Pezizomycotina</taxon>
        <taxon>Sordariomycetes</taxon>
        <taxon>Hypocreomycetidae</taxon>
        <taxon>Hypocreales</taxon>
        <taxon>Ophiocordycipitaceae</taxon>
        <taxon>Purpureocillium</taxon>
    </lineage>
</organism>
<name>A0AB34FJ66_9HYPO</name>
<accession>A0AB34FJ66</accession>
<comment type="caution">
    <text evidence="2">The sequence shown here is derived from an EMBL/GenBank/DDBJ whole genome shotgun (WGS) entry which is preliminary data.</text>
</comment>
<gene>
    <name evidence="2" type="ORF">O9K51_08288</name>
</gene>
<keyword evidence="3" id="KW-1185">Reference proteome</keyword>
<sequence length="165" mass="17340">MFRLFSLLIVALATAVLGQQNGQPLDLTAISAKGGSSVFECWRLDARWQFPPGAHGGPVGVTLGNFTSTSYSIIPAGFSGGLHNAPSRQFVLFASGEVHITLPNSTSDAWIKGGKNGLIIAADTADVSQYGHELTAVGEDVASLQMPLMAGTDFDYQLLHPGPCH</sequence>
<dbReference type="Proteomes" id="UP001163105">
    <property type="component" value="Unassembled WGS sequence"/>
</dbReference>
<evidence type="ECO:0000256" key="1">
    <source>
        <dbReference type="SAM" id="SignalP"/>
    </source>
</evidence>
<evidence type="ECO:0000313" key="2">
    <source>
        <dbReference type="EMBL" id="KAJ6438886.1"/>
    </source>
</evidence>
<feature type="chain" id="PRO_5044250828" evidence="1">
    <location>
        <begin position="19"/>
        <end position="165"/>
    </location>
</feature>
<keyword evidence="1" id="KW-0732">Signal</keyword>
<evidence type="ECO:0000313" key="3">
    <source>
        <dbReference type="Proteomes" id="UP001163105"/>
    </source>
</evidence>
<protein>
    <submittedName>
        <fullName evidence="2">Amidohydrolase family</fullName>
    </submittedName>
</protein>
<proteinExistence type="predicted"/>